<evidence type="ECO:0000313" key="2">
    <source>
        <dbReference type="Proteomes" id="UP000502508"/>
    </source>
</evidence>
<reference evidence="1 2" key="1">
    <citation type="submission" date="2020-03" db="EMBL/GenBank/DDBJ databases">
        <title>Whole genome shotgun sequence of Phytohabitans flavus NBRC 107702.</title>
        <authorList>
            <person name="Komaki H."/>
            <person name="Tamura T."/>
        </authorList>
    </citation>
    <scope>NUCLEOTIDE SEQUENCE [LARGE SCALE GENOMIC DNA]</scope>
    <source>
        <strain evidence="1 2">NBRC 107702</strain>
    </source>
</reference>
<dbReference type="KEGG" id="pfla:Pflav_090500"/>
<dbReference type="EMBL" id="AP022870">
    <property type="protein sequence ID" value="BCB82640.1"/>
    <property type="molecule type" value="Genomic_DNA"/>
</dbReference>
<evidence type="ECO:0000313" key="1">
    <source>
        <dbReference type="EMBL" id="BCB82640.1"/>
    </source>
</evidence>
<proteinExistence type="predicted"/>
<sequence length="140" mass="15411">MTSDDQAKWRQDRRHAVTVHAEAEARRRAVEVSQARALVADFVRRARERGLPTEPLVARAYSGGGRYRTGLRGWYLKADRSMAVAEDGAFYLLAVPASLRARLTGVTLRADDPPLVVGKGGRDGESIPLATLLERALSRD</sequence>
<reference evidence="1 2" key="2">
    <citation type="submission" date="2020-03" db="EMBL/GenBank/DDBJ databases">
        <authorList>
            <person name="Ichikawa N."/>
            <person name="Kimura A."/>
            <person name="Kitahashi Y."/>
            <person name="Uohara A."/>
        </authorList>
    </citation>
    <scope>NUCLEOTIDE SEQUENCE [LARGE SCALE GENOMIC DNA]</scope>
    <source>
        <strain evidence="1 2">NBRC 107702</strain>
    </source>
</reference>
<protein>
    <submittedName>
        <fullName evidence="1">Uncharacterized protein</fullName>
    </submittedName>
</protein>
<dbReference type="RefSeq" id="WP_173042103.1">
    <property type="nucleotide sequence ID" value="NZ_AP022870.1"/>
</dbReference>
<name>A0A6F8Y9A5_9ACTN</name>
<keyword evidence="2" id="KW-1185">Reference proteome</keyword>
<accession>A0A6F8Y9A5</accession>
<gene>
    <name evidence="1" type="ORF">Pflav_090500</name>
</gene>
<organism evidence="1 2">
    <name type="scientific">Phytohabitans flavus</name>
    <dbReference type="NCBI Taxonomy" id="1076124"/>
    <lineage>
        <taxon>Bacteria</taxon>
        <taxon>Bacillati</taxon>
        <taxon>Actinomycetota</taxon>
        <taxon>Actinomycetes</taxon>
        <taxon>Micromonosporales</taxon>
        <taxon>Micromonosporaceae</taxon>
    </lineage>
</organism>
<dbReference type="Proteomes" id="UP000502508">
    <property type="component" value="Chromosome"/>
</dbReference>
<dbReference type="AlphaFoldDB" id="A0A6F8Y9A5"/>